<dbReference type="Proteomes" id="UP000005143">
    <property type="component" value="Unassembled WGS sequence"/>
</dbReference>
<protein>
    <recommendedName>
        <fullName evidence="4">Glycoside hydrolase family 5 domain-containing protein</fullName>
    </recommendedName>
</protein>
<dbReference type="AlphaFoldDB" id="H0EB05"/>
<dbReference type="SUPFAM" id="SSF51445">
    <property type="entry name" value="(Trans)glycosidases"/>
    <property type="match status" value="1"/>
</dbReference>
<evidence type="ECO:0008006" key="4">
    <source>
        <dbReference type="Google" id="ProtNLM"/>
    </source>
</evidence>
<evidence type="ECO:0000313" key="3">
    <source>
        <dbReference type="Proteomes" id="UP000005143"/>
    </source>
</evidence>
<name>H0EB05_9ACTN</name>
<keyword evidence="1" id="KW-0732">Signal</keyword>
<dbReference type="InterPro" id="IPR017853">
    <property type="entry name" value="GH"/>
</dbReference>
<evidence type="ECO:0000313" key="2">
    <source>
        <dbReference type="EMBL" id="EHN09144.1"/>
    </source>
</evidence>
<sequence length="373" mass="40536">MTRSRATLALATTAASAAFLAPALPASAAVTKGLQDQEMTVNQPGLTPAFLTAAQEANVGLVRFNTRWDGQASAPDPAQVAAIKAFATKAAAAGIGSIEVSPNISGDASFNPRGKGRGPKATDKISQDAYRAYIRALATALKDVPVARFYSAINEPNWFRHIPQRGGAILYRRLHNIAYEEIKAVDPAAKVLFGELLPYARPTSKSYPHGQSADPGAFVREALGLTKSWKGRGRTASYAVKADGVSLHTYDFQADPSRKSSKRGRDAWVHANLDWAKADLRKAARTKRLPSAAAKRIYLTEFAYKTSGSDKLSTSKASSYLKKAWTVAKKQKVRSFLWYQLRDPTSTDELWQSGLQTRDGGVRSTWTTFKGLR</sequence>
<dbReference type="EMBL" id="AGUD01000301">
    <property type="protein sequence ID" value="EHN09144.1"/>
    <property type="molecule type" value="Genomic_DNA"/>
</dbReference>
<proteinExistence type="predicted"/>
<organism evidence="2 3">
    <name type="scientific">Patulibacter medicamentivorans</name>
    <dbReference type="NCBI Taxonomy" id="1097667"/>
    <lineage>
        <taxon>Bacteria</taxon>
        <taxon>Bacillati</taxon>
        <taxon>Actinomycetota</taxon>
        <taxon>Thermoleophilia</taxon>
        <taxon>Solirubrobacterales</taxon>
        <taxon>Patulibacteraceae</taxon>
        <taxon>Patulibacter</taxon>
    </lineage>
</organism>
<comment type="caution">
    <text evidence="2">The sequence shown here is derived from an EMBL/GenBank/DDBJ whole genome shotgun (WGS) entry which is preliminary data.</text>
</comment>
<feature type="signal peptide" evidence="1">
    <location>
        <begin position="1"/>
        <end position="28"/>
    </location>
</feature>
<accession>H0EB05</accession>
<dbReference type="OrthoDB" id="5241510at2"/>
<evidence type="ECO:0000256" key="1">
    <source>
        <dbReference type="SAM" id="SignalP"/>
    </source>
</evidence>
<keyword evidence="3" id="KW-1185">Reference proteome</keyword>
<feature type="chain" id="PRO_5003532264" description="Glycoside hydrolase family 5 domain-containing protein" evidence="1">
    <location>
        <begin position="29"/>
        <end position="373"/>
    </location>
</feature>
<dbReference type="Gene3D" id="3.20.20.80">
    <property type="entry name" value="Glycosidases"/>
    <property type="match status" value="1"/>
</dbReference>
<dbReference type="RefSeq" id="WP_007578624.1">
    <property type="nucleotide sequence ID" value="NZ_AGUD01000301.1"/>
</dbReference>
<reference evidence="2 3" key="1">
    <citation type="journal article" date="2013" name="Biodegradation">
        <title>Quantitative proteomic analysis of ibuprofen-degrading Patulibacter sp. strain I11.</title>
        <authorList>
            <person name="Almeida B."/>
            <person name="Kjeldal H."/>
            <person name="Lolas I."/>
            <person name="Knudsen A.D."/>
            <person name="Carvalho G."/>
            <person name="Nielsen K.L."/>
            <person name="Barreto Crespo M.T."/>
            <person name="Stensballe A."/>
            <person name="Nielsen J.L."/>
        </authorList>
    </citation>
    <scope>NUCLEOTIDE SEQUENCE [LARGE SCALE GENOMIC DNA]</scope>
    <source>
        <strain evidence="2 3">I11</strain>
    </source>
</reference>
<gene>
    <name evidence="2" type="ORF">PAI11_40300</name>
</gene>